<evidence type="ECO:0000259" key="3">
    <source>
        <dbReference type="Pfam" id="PF00586"/>
    </source>
</evidence>
<dbReference type="Proteomes" id="UP000503483">
    <property type="component" value="Chromosome"/>
</dbReference>
<comment type="function">
    <text evidence="2">Catalyzes the ATP-dependent phosphorylation of thiamine-monophosphate (TMP) to form thiamine-pyrophosphate (TPP), the active form of vitamin B1.</text>
</comment>
<dbReference type="PANTHER" id="PTHR30270">
    <property type="entry name" value="THIAMINE-MONOPHOSPHATE KINASE"/>
    <property type="match status" value="1"/>
</dbReference>
<feature type="binding site" evidence="2">
    <location>
        <position position="32"/>
    </location>
    <ligand>
        <name>Mg(2+)</name>
        <dbReference type="ChEBI" id="CHEBI:18420"/>
        <label>2</label>
    </ligand>
</feature>
<sequence>MNKEEYFIKQFTSNKIIGDDGAFIDGFVYSMDAFFENVHFKKEWMSLSQIAYKSMIVNISDAIVMNAKPKFALLSVAIPKSYTNQDLKELSKGFKKAAKEFGIKIIGGDTISNAKLDISVTIISTTSNPIYRKGMKKGELLCYTGTLGLCKRDLERLFKNKEISKKSKFIKPILNADFFYEVAPFITTSMDISDGLFFELERLSKANKLGFEFFHDIDEEIGTSGEEYEILFSFDEKNLDKIKKIALKHKVKLNIFAKAVKGKYKTDCKNHHF</sequence>
<dbReference type="InterPro" id="IPR006283">
    <property type="entry name" value="ThiL-like"/>
</dbReference>
<feature type="binding site" evidence="2">
    <location>
        <position position="32"/>
    </location>
    <ligand>
        <name>Mg(2+)</name>
        <dbReference type="ChEBI" id="CHEBI:18420"/>
        <label>1</label>
    </ligand>
</feature>
<dbReference type="EC" id="2.7.4.16" evidence="2"/>
<keyword evidence="2 4" id="KW-0808">Transferase</keyword>
<dbReference type="InterPro" id="IPR016188">
    <property type="entry name" value="PurM-like_N"/>
</dbReference>
<keyword evidence="2" id="KW-0547">Nucleotide-binding</keyword>
<feature type="binding site" evidence="2">
    <location>
        <position position="20"/>
    </location>
    <ligand>
        <name>Mg(2+)</name>
        <dbReference type="ChEBI" id="CHEBI:18420"/>
        <label>3</label>
    </ligand>
</feature>
<dbReference type="SUPFAM" id="SSF55326">
    <property type="entry name" value="PurM N-terminal domain-like"/>
    <property type="match status" value="1"/>
</dbReference>
<dbReference type="GO" id="GO:0009030">
    <property type="term" value="F:thiamine-phosphate kinase activity"/>
    <property type="evidence" value="ECO:0007669"/>
    <property type="project" value="UniProtKB-UniRule"/>
</dbReference>
<comment type="catalytic activity">
    <reaction evidence="2">
        <text>thiamine phosphate + ATP = thiamine diphosphate + ADP</text>
        <dbReference type="Rhea" id="RHEA:15913"/>
        <dbReference type="ChEBI" id="CHEBI:30616"/>
        <dbReference type="ChEBI" id="CHEBI:37575"/>
        <dbReference type="ChEBI" id="CHEBI:58937"/>
        <dbReference type="ChEBI" id="CHEBI:456216"/>
        <dbReference type="EC" id="2.7.4.16"/>
    </reaction>
</comment>
<keyword evidence="2" id="KW-0067">ATP-binding</keyword>
<feature type="binding site" evidence="2">
    <location>
        <position position="20"/>
    </location>
    <ligand>
        <name>Mg(2+)</name>
        <dbReference type="ChEBI" id="CHEBI:18420"/>
        <label>4</label>
    </ligand>
</feature>
<comment type="caution">
    <text evidence="2">Lacks conserved residue(s) required for the propagation of feature annotation.</text>
</comment>
<feature type="binding site" evidence="2">
    <location>
        <position position="226"/>
    </location>
    <ligand>
        <name>substrate</name>
    </ligand>
</feature>
<comment type="miscellaneous">
    <text evidence="2">Reaction mechanism of ThiL seems to utilize a direct, inline transfer of the gamma-phosphate of ATP to TMP rather than a phosphorylated enzyme intermediate.</text>
</comment>
<keyword evidence="2" id="KW-0460">Magnesium</keyword>
<dbReference type="NCBIfam" id="NF004354">
    <property type="entry name" value="PRK05731.2-3"/>
    <property type="match status" value="1"/>
</dbReference>
<reference evidence="4 5" key="1">
    <citation type="submission" date="2019-08" db="EMBL/GenBank/DDBJ databases">
        <title>Complete genome sequence of Arcobacter acticola.</title>
        <authorList>
            <person name="Miller W."/>
        </authorList>
    </citation>
    <scope>NUCLEOTIDE SEQUENCE [LARGE SCALE GENOMIC DNA]</scope>
    <source>
        <strain evidence="4 5">KCTC 52212</strain>
    </source>
</reference>
<feature type="binding site" evidence="2">
    <location>
        <position position="61"/>
    </location>
    <ligand>
        <name>Mg(2+)</name>
        <dbReference type="ChEBI" id="CHEBI:18420"/>
        <label>3</label>
    </ligand>
</feature>
<keyword evidence="1 2" id="KW-0784">Thiamine biosynthesis</keyword>
<keyword evidence="5" id="KW-1185">Reference proteome</keyword>
<evidence type="ECO:0000313" key="4">
    <source>
        <dbReference type="EMBL" id="QKE28175.1"/>
    </source>
</evidence>
<dbReference type="KEGG" id="paco:AACT_0983"/>
<feature type="binding site" evidence="2">
    <location>
        <begin position="108"/>
        <end position="109"/>
    </location>
    <ligand>
        <name>ATP</name>
        <dbReference type="ChEBI" id="CHEBI:30616"/>
    </ligand>
</feature>
<keyword evidence="2 4" id="KW-0418">Kinase</keyword>
<organism evidence="4 5">
    <name type="scientific">Arcobacter acticola</name>
    <dbReference type="NCBI Taxonomy" id="1849015"/>
    <lineage>
        <taxon>Bacteria</taxon>
        <taxon>Pseudomonadati</taxon>
        <taxon>Campylobacterota</taxon>
        <taxon>Epsilonproteobacteria</taxon>
        <taxon>Campylobacterales</taxon>
        <taxon>Arcobacteraceae</taxon>
        <taxon>Arcobacter</taxon>
    </lineage>
</organism>
<dbReference type="GO" id="GO:0005524">
    <property type="term" value="F:ATP binding"/>
    <property type="evidence" value="ECO:0007669"/>
    <property type="project" value="UniProtKB-UniRule"/>
</dbReference>
<dbReference type="EMBL" id="CP042652">
    <property type="protein sequence ID" value="QKE28175.1"/>
    <property type="molecule type" value="Genomic_DNA"/>
</dbReference>
<proteinExistence type="inferred from homology"/>
<feature type="binding site" evidence="2">
    <location>
        <position position="193"/>
    </location>
    <ligand>
        <name>ATP</name>
        <dbReference type="ChEBI" id="CHEBI:30616"/>
    </ligand>
</feature>
<dbReference type="GO" id="GO:0009228">
    <property type="term" value="P:thiamine biosynthetic process"/>
    <property type="evidence" value="ECO:0007669"/>
    <property type="project" value="UniProtKB-KW"/>
</dbReference>
<accession>A0A6M8EUI6</accession>
<dbReference type="InterPro" id="IPR036676">
    <property type="entry name" value="PurM-like_C_sf"/>
</dbReference>
<keyword evidence="2" id="KW-0479">Metal-binding</keyword>
<dbReference type="UniPathway" id="UPA00060">
    <property type="reaction ID" value="UER00142"/>
</dbReference>
<dbReference type="AlphaFoldDB" id="A0A6M8EUI6"/>
<dbReference type="GO" id="GO:0000287">
    <property type="term" value="F:magnesium ion binding"/>
    <property type="evidence" value="ECO:0007669"/>
    <property type="project" value="UniProtKB-UniRule"/>
</dbReference>
<evidence type="ECO:0000256" key="2">
    <source>
        <dbReference type="HAMAP-Rule" id="MF_02128"/>
    </source>
</evidence>
<dbReference type="PANTHER" id="PTHR30270:SF0">
    <property type="entry name" value="THIAMINE-MONOPHOSPHATE KINASE"/>
    <property type="match status" value="1"/>
</dbReference>
<feature type="binding site" evidence="2">
    <location>
        <position position="109"/>
    </location>
    <ligand>
        <name>Mg(2+)</name>
        <dbReference type="ChEBI" id="CHEBI:18420"/>
        <label>1</label>
    </ligand>
</feature>
<dbReference type="HAMAP" id="MF_02128">
    <property type="entry name" value="TMP_kinase"/>
    <property type="match status" value="1"/>
</dbReference>
<comment type="pathway">
    <text evidence="2">Cofactor biosynthesis; thiamine diphosphate biosynthesis; thiamine diphosphate from thiamine phosphate: step 1/1.</text>
</comment>
<dbReference type="Gene3D" id="3.90.650.10">
    <property type="entry name" value="PurM-like C-terminal domain"/>
    <property type="match status" value="1"/>
</dbReference>
<dbReference type="InterPro" id="IPR036921">
    <property type="entry name" value="PurM-like_N_sf"/>
</dbReference>
<evidence type="ECO:0000313" key="5">
    <source>
        <dbReference type="Proteomes" id="UP000503483"/>
    </source>
</evidence>
<feature type="binding site" evidence="2">
    <location>
        <position position="132"/>
    </location>
    <ligand>
        <name>ATP</name>
        <dbReference type="ChEBI" id="CHEBI:30616"/>
    </ligand>
</feature>
<feature type="binding site" evidence="2">
    <location>
        <position position="194"/>
    </location>
    <ligand>
        <name>Mg(2+)</name>
        <dbReference type="ChEBI" id="CHEBI:18420"/>
        <label>5</label>
    </ligand>
</feature>
<feature type="binding site" evidence="2">
    <location>
        <position position="39"/>
    </location>
    <ligand>
        <name>substrate</name>
    </ligand>
</feature>
<name>A0A6M8EUI6_9BACT</name>
<protein>
    <recommendedName>
        <fullName evidence="2">Thiamine-monophosphate kinase</fullName>
        <shortName evidence="2">TMP kinase</shortName>
        <shortName evidence="2">Thiamine-phosphate kinase</shortName>
        <ecNumber evidence="2">2.7.4.16</ecNumber>
    </recommendedName>
</protein>
<feature type="domain" description="PurM-like N-terminal" evidence="3">
    <location>
        <begin position="18"/>
        <end position="123"/>
    </location>
</feature>
<dbReference type="CDD" id="cd02194">
    <property type="entry name" value="ThiL"/>
    <property type="match status" value="1"/>
</dbReference>
<comment type="similarity">
    <text evidence="2">Belongs to the thiamine-monophosphate kinase family.</text>
</comment>
<evidence type="ECO:0000256" key="1">
    <source>
        <dbReference type="ARBA" id="ARBA00022977"/>
    </source>
</evidence>
<dbReference type="Pfam" id="PF00586">
    <property type="entry name" value="AIRS"/>
    <property type="match status" value="1"/>
</dbReference>
<feature type="binding site" evidence="2">
    <location>
        <position position="30"/>
    </location>
    <ligand>
        <name>Mg(2+)</name>
        <dbReference type="ChEBI" id="CHEBI:18420"/>
        <label>4</label>
    </ligand>
</feature>
<feature type="binding site" evidence="2">
    <location>
        <position position="61"/>
    </location>
    <ligand>
        <name>Mg(2+)</name>
        <dbReference type="ChEBI" id="CHEBI:18420"/>
        <label>2</label>
    </ligand>
</feature>
<dbReference type="Gene3D" id="3.30.1330.10">
    <property type="entry name" value="PurM-like, N-terminal domain"/>
    <property type="match status" value="1"/>
</dbReference>
<gene>
    <name evidence="2 4" type="primary">thiL</name>
    <name evidence="4" type="ORF">AACT_0983</name>
</gene>
<feature type="binding site" evidence="2">
    <location>
        <position position="61"/>
    </location>
    <ligand>
        <name>Mg(2+)</name>
        <dbReference type="ChEBI" id="CHEBI:18420"/>
        <label>4</label>
    </ligand>
</feature>
<dbReference type="RefSeq" id="WP_172125523.1">
    <property type="nucleotide sequence ID" value="NZ_CP042652.1"/>
</dbReference>
<dbReference type="SUPFAM" id="SSF56042">
    <property type="entry name" value="PurM C-terminal domain-like"/>
    <property type="match status" value="1"/>
</dbReference>
<feature type="binding site" evidence="2">
    <location>
        <position position="191"/>
    </location>
    <ligand>
        <name>Mg(2+)</name>
        <dbReference type="ChEBI" id="CHEBI:18420"/>
        <label>3</label>
    </ligand>
</feature>
<dbReference type="GO" id="GO:0009229">
    <property type="term" value="P:thiamine diphosphate biosynthetic process"/>
    <property type="evidence" value="ECO:0007669"/>
    <property type="project" value="UniProtKB-UniRule"/>
</dbReference>